<accession>A0ABD0VRR1</accession>
<evidence type="ECO:0000313" key="2">
    <source>
        <dbReference type="EMBL" id="KAL0925108.1"/>
    </source>
</evidence>
<name>A0ABD0VRR1_DENTH</name>
<evidence type="ECO:0000256" key="1">
    <source>
        <dbReference type="SAM" id="MobiDB-lite"/>
    </source>
</evidence>
<proteinExistence type="predicted"/>
<gene>
    <name evidence="2" type="ORF">M5K25_003416</name>
</gene>
<feature type="compositionally biased region" description="Low complexity" evidence="1">
    <location>
        <begin position="359"/>
        <end position="369"/>
    </location>
</feature>
<sequence length="393" mass="44434">MTYTTGKLLISGGCSGGFVYVDKRGGFTGGNYRRNERREFSGVMNAGNLPAPQFYSPDPHLPSPNVAHTAPFYPYFTAIPLGVPPTYPYPPYVSPYYLPPLPQPATGGPSTPIAIEQVGQAGQATDGRMLIQPDGDTFNPSKQPMHKIRDIIRSMYDAPYISWKKAPKEVREMWFREFEKDFCWLPQHNDKINMFTDIRKSGERPLWIGESVWAELNAAWGSLEYTRRRDQNRQNRASDVWGMGNSFILGVLFHILSIRDEEYTRLRESQPATGEGSSTGSAEYSEYRIWSQAVEGMQHRRVYGLSSQAHVYEGQSSTGSSFASSSLDSSYGQQIAALIAELEQVRKAQSDWQLQMQQQMQNQQSQLLDEIQKMREQFSQKNSDSAAEETESE</sequence>
<reference evidence="2 3" key="1">
    <citation type="journal article" date="2024" name="Plant Biotechnol. J.">
        <title>Dendrobium thyrsiflorum genome and its molecular insights into genes involved in important horticultural traits.</title>
        <authorList>
            <person name="Chen B."/>
            <person name="Wang J.Y."/>
            <person name="Zheng P.J."/>
            <person name="Li K.L."/>
            <person name="Liang Y.M."/>
            <person name="Chen X.F."/>
            <person name="Zhang C."/>
            <person name="Zhao X."/>
            <person name="He X."/>
            <person name="Zhang G.Q."/>
            <person name="Liu Z.J."/>
            <person name="Xu Q."/>
        </authorList>
    </citation>
    <scope>NUCLEOTIDE SEQUENCE [LARGE SCALE GENOMIC DNA]</scope>
    <source>
        <strain evidence="2">GZMU011</strain>
    </source>
</reference>
<protein>
    <submittedName>
        <fullName evidence="2">Uncharacterized protein</fullName>
    </submittedName>
</protein>
<comment type="caution">
    <text evidence="2">The sequence shown here is derived from an EMBL/GenBank/DDBJ whole genome shotgun (WGS) entry which is preliminary data.</text>
</comment>
<feature type="region of interest" description="Disordered" evidence="1">
    <location>
        <begin position="359"/>
        <end position="393"/>
    </location>
</feature>
<dbReference type="EMBL" id="JANQDX010000004">
    <property type="protein sequence ID" value="KAL0925108.1"/>
    <property type="molecule type" value="Genomic_DNA"/>
</dbReference>
<dbReference type="Proteomes" id="UP001552299">
    <property type="component" value="Unassembled WGS sequence"/>
</dbReference>
<keyword evidence="3" id="KW-1185">Reference proteome</keyword>
<dbReference type="AlphaFoldDB" id="A0ABD0VRR1"/>
<evidence type="ECO:0000313" key="3">
    <source>
        <dbReference type="Proteomes" id="UP001552299"/>
    </source>
</evidence>
<organism evidence="2 3">
    <name type="scientific">Dendrobium thyrsiflorum</name>
    <name type="common">Pinecone-like raceme dendrobium</name>
    <name type="synonym">Orchid</name>
    <dbReference type="NCBI Taxonomy" id="117978"/>
    <lineage>
        <taxon>Eukaryota</taxon>
        <taxon>Viridiplantae</taxon>
        <taxon>Streptophyta</taxon>
        <taxon>Embryophyta</taxon>
        <taxon>Tracheophyta</taxon>
        <taxon>Spermatophyta</taxon>
        <taxon>Magnoliopsida</taxon>
        <taxon>Liliopsida</taxon>
        <taxon>Asparagales</taxon>
        <taxon>Orchidaceae</taxon>
        <taxon>Epidendroideae</taxon>
        <taxon>Malaxideae</taxon>
        <taxon>Dendrobiinae</taxon>
        <taxon>Dendrobium</taxon>
    </lineage>
</organism>